<reference evidence="2" key="2">
    <citation type="journal article" date="2022" name="Microbiol. Resour. Announc.">
        <title>Whole-Genome Sequence of Entomortierella parvispora E1425, a Mucoromycotan Fungus Associated with Burkholderiaceae-Related Endosymbiotic Bacteria.</title>
        <authorList>
            <person name="Herlambang A."/>
            <person name="Guo Y."/>
            <person name="Takashima Y."/>
            <person name="Narisawa K."/>
            <person name="Ohta H."/>
            <person name="Nishizawa T."/>
        </authorList>
    </citation>
    <scope>NUCLEOTIDE SEQUENCE</scope>
    <source>
        <strain evidence="2">E1425</strain>
    </source>
</reference>
<reference evidence="2" key="1">
    <citation type="submission" date="2021-11" db="EMBL/GenBank/DDBJ databases">
        <authorList>
            <person name="Herlambang A."/>
            <person name="Guo Y."/>
            <person name="Takashima Y."/>
            <person name="Nishizawa T."/>
        </authorList>
    </citation>
    <scope>NUCLEOTIDE SEQUENCE</scope>
    <source>
        <strain evidence="2">E1425</strain>
    </source>
</reference>
<evidence type="ECO:0000313" key="3">
    <source>
        <dbReference type="Proteomes" id="UP000827284"/>
    </source>
</evidence>
<accession>A0A9P3HMR7</accession>
<feature type="compositionally biased region" description="Basic residues" evidence="1">
    <location>
        <begin position="7"/>
        <end position="21"/>
    </location>
</feature>
<protein>
    <submittedName>
        <fullName evidence="2">Uncharacterized protein</fullName>
    </submittedName>
</protein>
<comment type="caution">
    <text evidence="2">The sequence shown here is derived from an EMBL/GenBank/DDBJ whole genome shotgun (WGS) entry which is preliminary data.</text>
</comment>
<dbReference type="EMBL" id="BQFW01000017">
    <property type="protein sequence ID" value="GJJ79266.1"/>
    <property type="molecule type" value="Genomic_DNA"/>
</dbReference>
<name>A0A9P3HMR7_9FUNG</name>
<gene>
    <name evidence="2" type="ORF">EMPS_11626</name>
</gene>
<evidence type="ECO:0000313" key="2">
    <source>
        <dbReference type="EMBL" id="GJJ79266.1"/>
    </source>
</evidence>
<organism evidence="2 3">
    <name type="scientific">Entomortierella parvispora</name>
    <dbReference type="NCBI Taxonomy" id="205924"/>
    <lineage>
        <taxon>Eukaryota</taxon>
        <taxon>Fungi</taxon>
        <taxon>Fungi incertae sedis</taxon>
        <taxon>Mucoromycota</taxon>
        <taxon>Mortierellomycotina</taxon>
        <taxon>Mortierellomycetes</taxon>
        <taxon>Mortierellales</taxon>
        <taxon>Mortierellaceae</taxon>
        <taxon>Entomortierella</taxon>
    </lineage>
</organism>
<sequence>MCDAYKKRGHYSRHARVSHHNHQLDFPAPPAERAQGQRRRNLVWSERPRLCHLVSSLLALQSLPAALVESVYDEVDYLRINL</sequence>
<keyword evidence="3" id="KW-1185">Reference proteome</keyword>
<dbReference type="Proteomes" id="UP000827284">
    <property type="component" value="Unassembled WGS sequence"/>
</dbReference>
<feature type="region of interest" description="Disordered" evidence="1">
    <location>
        <begin position="1"/>
        <end position="39"/>
    </location>
</feature>
<proteinExistence type="predicted"/>
<evidence type="ECO:0000256" key="1">
    <source>
        <dbReference type="SAM" id="MobiDB-lite"/>
    </source>
</evidence>
<dbReference type="AlphaFoldDB" id="A0A9P3HMR7"/>